<dbReference type="AlphaFoldDB" id="A0A8S4A3A1"/>
<dbReference type="InterPro" id="IPR019050">
    <property type="entry name" value="FDF_dom"/>
</dbReference>
<dbReference type="PANTHER" id="PTHR13612">
    <property type="entry name" value="ENHANCER OF MRNA-DECAPPING PROTEIN 3"/>
    <property type="match status" value="1"/>
</dbReference>
<feature type="domain" description="YjeF N-terminal" evidence="6">
    <location>
        <begin position="291"/>
        <end position="478"/>
    </location>
</feature>
<keyword evidence="4" id="KW-0963">Cytoplasm</keyword>
<dbReference type="InterPro" id="IPR034107">
    <property type="entry name" value="Lsm16_N"/>
</dbReference>
<evidence type="ECO:0000256" key="4">
    <source>
        <dbReference type="ARBA" id="ARBA00022490"/>
    </source>
</evidence>
<dbReference type="InterPro" id="IPR004443">
    <property type="entry name" value="YjeF_N_dom"/>
</dbReference>
<evidence type="ECO:0000259" key="6">
    <source>
        <dbReference type="PROSITE" id="PS51385"/>
    </source>
</evidence>
<comment type="caution">
    <text evidence="8">The sequence shown here is derived from an EMBL/GenBank/DDBJ whole genome shotgun (WGS) entry which is preliminary data.</text>
</comment>
<dbReference type="Gene3D" id="3.40.50.10260">
    <property type="entry name" value="YjeF N-terminal domain"/>
    <property type="match status" value="1"/>
</dbReference>
<dbReference type="Pfam" id="PF09532">
    <property type="entry name" value="FDF"/>
    <property type="match status" value="1"/>
</dbReference>
<dbReference type="CDD" id="cd01737">
    <property type="entry name" value="LSm16_N"/>
    <property type="match status" value="1"/>
</dbReference>
<sequence>MPSEFIGSLVSIDCGQLGAYQGRVVNIDPVMNTLTISHAFRNGLCCDQPEISLSSTAILDIRIIHASQEAQEIIARKATPSKMTKEIDEVTRPTCALPVKIIKATSKVQPASSGCGVNHLDLAYNKSGCSRRVSPTSVPSKFHELSSEPLGRRARVSKSANRESSEYVATDIGNIADHRGRKTNAVKKSDKNIECFHAPAKPFKQEFDFESNLALFDKKVVFREIEHRLHDVQLESDPRDRRYRHDENVLQPREDNSTRMKKIQQPDSPYTNCQLYFTDTGLAVPSISVEVREKVCDTASQCGLTHPRLLEAYGRGASEMAIHLIGGSHRIHPKNGHQVPAVVVLCGLHDTGALGACCARNSANIPVTLSQEIELYKLTGNRLIHNVTDLPSTIDLIVTALDSPASPAYSQLPWYQSIVAHIKTSDIRAQMLALDPPSEGPGIAARWSLCKVLPLHHMASTCGSLYLCDLSIPSAIFNKCGITYLSPFGSKFVIPLYGKD</sequence>
<feature type="region of interest" description="Disordered" evidence="5">
    <location>
        <begin position="138"/>
        <end position="162"/>
    </location>
</feature>
<dbReference type="EMBL" id="CAJHNH020007645">
    <property type="protein sequence ID" value="CAG5134830.1"/>
    <property type="molecule type" value="Genomic_DNA"/>
</dbReference>
<evidence type="ECO:0000256" key="1">
    <source>
        <dbReference type="ARBA" id="ARBA00004201"/>
    </source>
</evidence>
<dbReference type="SMART" id="SM01271">
    <property type="entry name" value="LSM14"/>
    <property type="match status" value="1"/>
</dbReference>
<reference evidence="8" key="1">
    <citation type="submission" date="2021-04" db="EMBL/GenBank/DDBJ databases">
        <authorList>
            <consortium name="Molecular Ecology Group"/>
        </authorList>
    </citation>
    <scope>NUCLEOTIDE SEQUENCE</scope>
</reference>
<proteinExistence type="inferred from homology"/>
<dbReference type="Gene3D" id="2.30.30.100">
    <property type="match status" value="1"/>
</dbReference>
<protein>
    <recommendedName>
        <fullName evidence="3">Enhancer of mRNA-decapping protein 3</fullName>
    </recommendedName>
</protein>
<feature type="domain" description="DFDF" evidence="7">
    <location>
        <begin position="195"/>
        <end position="231"/>
    </location>
</feature>
<dbReference type="Proteomes" id="UP000678393">
    <property type="component" value="Unassembled WGS sequence"/>
</dbReference>
<organism evidence="8 9">
    <name type="scientific">Candidula unifasciata</name>
    <dbReference type="NCBI Taxonomy" id="100452"/>
    <lineage>
        <taxon>Eukaryota</taxon>
        <taxon>Metazoa</taxon>
        <taxon>Spiralia</taxon>
        <taxon>Lophotrochozoa</taxon>
        <taxon>Mollusca</taxon>
        <taxon>Gastropoda</taxon>
        <taxon>Heterobranchia</taxon>
        <taxon>Euthyneura</taxon>
        <taxon>Panpulmonata</taxon>
        <taxon>Eupulmonata</taxon>
        <taxon>Stylommatophora</taxon>
        <taxon>Helicina</taxon>
        <taxon>Helicoidea</taxon>
        <taxon>Geomitridae</taxon>
        <taxon>Candidula</taxon>
    </lineage>
</organism>
<dbReference type="PROSITE" id="PS51385">
    <property type="entry name" value="YJEF_N"/>
    <property type="match status" value="1"/>
</dbReference>
<evidence type="ECO:0000256" key="2">
    <source>
        <dbReference type="ARBA" id="ARBA00006610"/>
    </source>
</evidence>
<dbReference type="GO" id="GO:0000932">
    <property type="term" value="C:P-body"/>
    <property type="evidence" value="ECO:0007669"/>
    <property type="project" value="UniProtKB-SubCell"/>
</dbReference>
<comment type="subcellular location">
    <subcellularLocation>
        <location evidence="1">Cytoplasm</location>
        <location evidence="1">P-body</location>
    </subcellularLocation>
</comment>
<evidence type="ECO:0000259" key="7">
    <source>
        <dbReference type="PROSITE" id="PS51512"/>
    </source>
</evidence>
<dbReference type="GO" id="GO:0033962">
    <property type="term" value="P:P-body assembly"/>
    <property type="evidence" value="ECO:0007669"/>
    <property type="project" value="TreeGrafter"/>
</dbReference>
<evidence type="ECO:0000256" key="3">
    <source>
        <dbReference type="ARBA" id="ARBA00015797"/>
    </source>
</evidence>
<dbReference type="GO" id="GO:0003729">
    <property type="term" value="F:mRNA binding"/>
    <property type="evidence" value="ECO:0007669"/>
    <property type="project" value="InterPro"/>
</dbReference>
<evidence type="ECO:0000313" key="9">
    <source>
        <dbReference type="Proteomes" id="UP000678393"/>
    </source>
</evidence>
<dbReference type="GO" id="GO:0031087">
    <property type="term" value="P:deadenylation-independent decapping of nuclear-transcribed mRNA"/>
    <property type="evidence" value="ECO:0007669"/>
    <property type="project" value="InterPro"/>
</dbReference>
<accession>A0A8S4A3A1</accession>
<comment type="similarity">
    <text evidence="2">Belongs to the EDC3 family.</text>
</comment>
<name>A0A8S4A3A1_9EUPU</name>
<evidence type="ECO:0000256" key="5">
    <source>
        <dbReference type="SAM" id="MobiDB-lite"/>
    </source>
</evidence>
<dbReference type="InterPro" id="IPR025762">
    <property type="entry name" value="DFDF"/>
</dbReference>
<dbReference type="InterPro" id="IPR025609">
    <property type="entry name" value="Lsm14-like_N"/>
</dbReference>
<keyword evidence="9" id="KW-1185">Reference proteome</keyword>
<dbReference type="InterPro" id="IPR036652">
    <property type="entry name" value="YjeF_N_dom_sf"/>
</dbReference>
<dbReference type="PROSITE" id="PS51512">
    <property type="entry name" value="DFDF"/>
    <property type="match status" value="1"/>
</dbReference>
<evidence type="ECO:0000313" key="8">
    <source>
        <dbReference type="EMBL" id="CAG5134830.1"/>
    </source>
</evidence>
<dbReference type="OrthoDB" id="10030313at2759"/>
<gene>
    <name evidence="8" type="ORF">CUNI_LOCUS20388</name>
</gene>
<dbReference type="SUPFAM" id="SSF64153">
    <property type="entry name" value="YjeF N-terminal domain-like"/>
    <property type="match status" value="1"/>
</dbReference>
<dbReference type="PANTHER" id="PTHR13612:SF0">
    <property type="entry name" value="ENHANCER OF MRNA-DECAPPING PROTEIN 3"/>
    <property type="match status" value="1"/>
</dbReference>
<dbReference type="SMART" id="SM01199">
    <property type="entry name" value="FDF"/>
    <property type="match status" value="1"/>
</dbReference>